<organism evidence="7 8">
    <name type="scientific">Streptomonospora wellingtoniae</name>
    <dbReference type="NCBI Taxonomy" id="3075544"/>
    <lineage>
        <taxon>Bacteria</taxon>
        <taxon>Bacillati</taxon>
        <taxon>Actinomycetota</taxon>
        <taxon>Actinomycetes</taxon>
        <taxon>Streptosporangiales</taxon>
        <taxon>Nocardiopsidaceae</taxon>
        <taxon>Streptomonospora</taxon>
    </lineage>
</organism>
<name>A0ABU2KNW0_9ACTN</name>
<comment type="caution">
    <text evidence="7">The sequence shown here is derived from an EMBL/GenBank/DDBJ whole genome shotgun (WGS) entry which is preliminary data.</text>
</comment>
<evidence type="ECO:0000313" key="7">
    <source>
        <dbReference type="EMBL" id="MDT0300950.1"/>
    </source>
</evidence>
<keyword evidence="4" id="KW-0560">Oxidoreductase</keyword>
<dbReference type="Pfam" id="PF01494">
    <property type="entry name" value="FAD_binding_3"/>
    <property type="match status" value="1"/>
</dbReference>
<keyword evidence="5 7" id="KW-0503">Monooxygenase</keyword>
<dbReference type="EMBL" id="JAVREK010000002">
    <property type="protein sequence ID" value="MDT0300950.1"/>
    <property type="molecule type" value="Genomic_DNA"/>
</dbReference>
<dbReference type="PRINTS" id="PR00420">
    <property type="entry name" value="RNGMNOXGNASE"/>
</dbReference>
<evidence type="ECO:0000256" key="2">
    <source>
        <dbReference type="ARBA" id="ARBA00022630"/>
    </source>
</evidence>
<dbReference type="GO" id="GO:0004497">
    <property type="term" value="F:monooxygenase activity"/>
    <property type="evidence" value="ECO:0007669"/>
    <property type="project" value="UniProtKB-KW"/>
</dbReference>
<dbReference type="InterPro" id="IPR036188">
    <property type="entry name" value="FAD/NAD-bd_sf"/>
</dbReference>
<evidence type="ECO:0000256" key="3">
    <source>
        <dbReference type="ARBA" id="ARBA00022827"/>
    </source>
</evidence>
<accession>A0ABU2KNW0</accession>
<evidence type="ECO:0000256" key="5">
    <source>
        <dbReference type="ARBA" id="ARBA00023033"/>
    </source>
</evidence>
<dbReference type="InterPro" id="IPR050493">
    <property type="entry name" value="FAD-dep_Monooxygenase_BioMet"/>
</dbReference>
<feature type="domain" description="FAD-binding" evidence="6">
    <location>
        <begin position="2"/>
        <end position="339"/>
    </location>
</feature>
<keyword evidence="2" id="KW-0285">Flavoprotein</keyword>
<dbReference type="Gene3D" id="3.50.50.60">
    <property type="entry name" value="FAD/NAD(P)-binding domain"/>
    <property type="match status" value="1"/>
</dbReference>
<gene>
    <name evidence="7" type="ORF">RM446_02375</name>
</gene>
<dbReference type="PANTHER" id="PTHR13789:SF318">
    <property type="entry name" value="GERANYLGERANYL DIPHOSPHATE REDUCTASE"/>
    <property type="match status" value="1"/>
</dbReference>
<sequence>MRVVVVGAGIAGMTLAAALVRDGIGVTLLEQAPDPAPAGAGVELTPNALRPLRELDLGPALERAGVYPESRDLLRWDDERLLARSPLGGDLSARYGAPTLALLRADLHRALHDALPADTVRTGHYVTDLLENSDGVVVRCADGRQVHGDVAVGADGANSLIRSLLNTERYRPARRLLYRGLAPAASAPEVCGQARVRIWTGGDRYISCFPVAGGEKVSFSATVPAGTGEPDSWTSRDRIGDLTAAFGGWSTSALGLVSAAEWVGVWGVYDHSPVPVWQCGRVALMGDAAHPTLPFFAQATNQAVEDAVALAACLRSATSLTAGDALERYARLRRRRTDRLDAVSQDILDALRAEGDRSPEAWAREVSRAESANADWIYGLDPVDEDAQPVGADPAAG</sequence>
<proteinExistence type="predicted"/>
<dbReference type="SUPFAM" id="SSF54373">
    <property type="entry name" value="FAD-linked reductases, C-terminal domain"/>
    <property type="match status" value="1"/>
</dbReference>
<dbReference type="Proteomes" id="UP001183226">
    <property type="component" value="Unassembled WGS sequence"/>
</dbReference>
<evidence type="ECO:0000256" key="1">
    <source>
        <dbReference type="ARBA" id="ARBA00001974"/>
    </source>
</evidence>
<dbReference type="RefSeq" id="WP_311543384.1">
    <property type="nucleotide sequence ID" value="NZ_JAVREK010000002.1"/>
</dbReference>
<dbReference type="InterPro" id="IPR002938">
    <property type="entry name" value="FAD-bd"/>
</dbReference>
<reference evidence="8" key="1">
    <citation type="submission" date="2023-07" db="EMBL/GenBank/DDBJ databases">
        <title>30 novel species of actinomycetes from the DSMZ collection.</title>
        <authorList>
            <person name="Nouioui I."/>
        </authorList>
    </citation>
    <scope>NUCLEOTIDE SEQUENCE [LARGE SCALE GENOMIC DNA]</scope>
    <source>
        <strain evidence="8">DSM 45055</strain>
    </source>
</reference>
<evidence type="ECO:0000313" key="8">
    <source>
        <dbReference type="Proteomes" id="UP001183226"/>
    </source>
</evidence>
<dbReference type="PANTHER" id="PTHR13789">
    <property type="entry name" value="MONOOXYGENASE"/>
    <property type="match status" value="1"/>
</dbReference>
<keyword evidence="8" id="KW-1185">Reference proteome</keyword>
<protein>
    <submittedName>
        <fullName evidence="7">FAD-dependent monooxygenase</fullName>
    </submittedName>
</protein>
<evidence type="ECO:0000256" key="4">
    <source>
        <dbReference type="ARBA" id="ARBA00023002"/>
    </source>
</evidence>
<evidence type="ECO:0000259" key="6">
    <source>
        <dbReference type="Pfam" id="PF01494"/>
    </source>
</evidence>
<comment type="cofactor">
    <cofactor evidence="1">
        <name>FAD</name>
        <dbReference type="ChEBI" id="CHEBI:57692"/>
    </cofactor>
</comment>
<dbReference type="SUPFAM" id="SSF51905">
    <property type="entry name" value="FAD/NAD(P)-binding domain"/>
    <property type="match status" value="1"/>
</dbReference>
<keyword evidence="3" id="KW-0274">FAD</keyword>